<reference evidence="4" key="1">
    <citation type="journal article" date="2019" name="Int. J. Syst. Evol. Microbiol.">
        <title>The Global Catalogue of Microorganisms (GCM) 10K type strain sequencing project: providing services to taxonomists for standard genome sequencing and annotation.</title>
        <authorList>
            <consortium name="The Broad Institute Genomics Platform"/>
            <consortium name="The Broad Institute Genome Sequencing Center for Infectious Disease"/>
            <person name="Wu L."/>
            <person name="Ma J."/>
        </authorList>
    </citation>
    <scope>NUCLEOTIDE SEQUENCE [LARGE SCALE GENOMIC DNA]</scope>
    <source>
        <strain evidence="4">JCM 16703</strain>
    </source>
</reference>
<evidence type="ECO:0000256" key="1">
    <source>
        <dbReference type="ARBA" id="ARBA00022801"/>
    </source>
</evidence>
<dbReference type="Proteomes" id="UP001501495">
    <property type="component" value="Unassembled WGS sequence"/>
</dbReference>
<keyword evidence="4" id="KW-1185">Reference proteome</keyword>
<dbReference type="Gene3D" id="2.40.380.10">
    <property type="entry name" value="FomD-like"/>
    <property type="match status" value="1"/>
</dbReference>
<dbReference type="PANTHER" id="PTHR39159">
    <property type="match status" value="1"/>
</dbReference>
<comment type="caution">
    <text evidence="3">The sequence shown here is derived from an EMBL/GenBank/DDBJ whole genome shotgun (WGS) entry which is preliminary data.</text>
</comment>
<dbReference type="PANTHER" id="PTHR39159:SF1">
    <property type="entry name" value="UPF0374 PROTEIN YGAC"/>
    <property type="match status" value="1"/>
</dbReference>
<dbReference type="InterPro" id="IPR050212">
    <property type="entry name" value="Ntdp-like"/>
</dbReference>
<dbReference type="InterPro" id="IPR035930">
    <property type="entry name" value="FomD-like_sf"/>
</dbReference>
<organism evidence="3 4">
    <name type="scientific">Nocardioides fonticola</name>
    <dbReference type="NCBI Taxonomy" id="450363"/>
    <lineage>
        <taxon>Bacteria</taxon>
        <taxon>Bacillati</taxon>
        <taxon>Actinomycetota</taxon>
        <taxon>Actinomycetes</taxon>
        <taxon>Propionibacteriales</taxon>
        <taxon>Nocardioidaceae</taxon>
        <taxon>Nocardioides</taxon>
    </lineage>
</organism>
<dbReference type="EMBL" id="BAAAZH010000014">
    <property type="protein sequence ID" value="GAA4119223.1"/>
    <property type="molecule type" value="Genomic_DNA"/>
</dbReference>
<name>A0ABP7XLA1_9ACTN</name>
<evidence type="ECO:0000259" key="2">
    <source>
        <dbReference type="Pfam" id="PF04167"/>
    </source>
</evidence>
<evidence type="ECO:0000313" key="3">
    <source>
        <dbReference type="EMBL" id="GAA4119223.1"/>
    </source>
</evidence>
<keyword evidence="1" id="KW-0378">Hydrolase</keyword>
<feature type="domain" description="DUF402" evidence="2">
    <location>
        <begin position="41"/>
        <end position="145"/>
    </location>
</feature>
<dbReference type="SUPFAM" id="SSF159234">
    <property type="entry name" value="FomD-like"/>
    <property type="match status" value="1"/>
</dbReference>
<dbReference type="InterPro" id="IPR007295">
    <property type="entry name" value="DUF402"/>
</dbReference>
<dbReference type="Pfam" id="PF04167">
    <property type="entry name" value="DUF402"/>
    <property type="match status" value="1"/>
</dbReference>
<accession>A0ABP7XLA1</accession>
<protein>
    <recommendedName>
        <fullName evidence="2">DUF402 domain-containing protein</fullName>
    </recommendedName>
</protein>
<gene>
    <name evidence="3" type="ORF">GCM10022215_21510</name>
</gene>
<evidence type="ECO:0000313" key="4">
    <source>
        <dbReference type="Proteomes" id="UP001501495"/>
    </source>
</evidence>
<proteinExistence type="predicted"/>
<sequence>MHVRMTKWGDRPHWEYRAVHLGTDEHGDWFGCPRGTHHERPGLAFDSEVDKVVLAPRAGGWKASLYAPGIWVDTYVDVSTPPVFDGEVLRAIDLDLDVIRAADGSVFLDDEDEFVEHRALFGYPDDVVREAEATAAWLLDAVRERRAPFDGVTASAWLARLADLADGRR</sequence>